<feature type="compositionally biased region" description="Polar residues" evidence="7">
    <location>
        <begin position="16"/>
        <end position="31"/>
    </location>
</feature>
<keyword evidence="1" id="KW-0540">Nuclease</keyword>
<dbReference type="AlphaFoldDB" id="A0AAV5ARE5"/>
<keyword evidence="2" id="KW-0378">Hydrolase</keyword>
<dbReference type="GO" id="GO:0016829">
    <property type="term" value="F:lyase activity"/>
    <property type="evidence" value="ECO:0007669"/>
    <property type="project" value="UniProtKB-KW"/>
</dbReference>
<evidence type="ECO:0000256" key="5">
    <source>
        <dbReference type="ARBA" id="ARBA00029543"/>
    </source>
</evidence>
<comment type="caution">
    <text evidence="8">The sequence shown here is derived from an EMBL/GenBank/DDBJ whole genome shotgun (WGS) entry which is preliminary data.</text>
</comment>
<evidence type="ECO:0000256" key="6">
    <source>
        <dbReference type="ARBA" id="ARBA00030030"/>
    </source>
</evidence>
<gene>
    <name evidence="8" type="ORF">Clacol_009987</name>
</gene>
<reference evidence="8" key="1">
    <citation type="submission" date="2021-10" db="EMBL/GenBank/DDBJ databases">
        <title>De novo Genome Assembly of Clathrus columnatus (Basidiomycota, Fungi) Using Illumina and Nanopore Sequence Data.</title>
        <authorList>
            <person name="Ogiso-Tanaka E."/>
            <person name="Itagaki H."/>
            <person name="Hosoya T."/>
            <person name="Hosaka K."/>
        </authorList>
    </citation>
    <scope>NUCLEOTIDE SEQUENCE</scope>
    <source>
        <strain evidence="8">MO-923</strain>
    </source>
</reference>
<evidence type="ECO:0000256" key="4">
    <source>
        <dbReference type="ARBA" id="ARBA00023242"/>
    </source>
</evidence>
<dbReference type="PANTHER" id="PTHR13522">
    <property type="entry name" value="U6 SNRNA PHOSPHODIESTERASE 1"/>
    <property type="match status" value="1"/>
</dbReference>
<keyword evidence="4" id="KW-0539">Nucleus</keyword>
<evidence type="ECO:0000256" key="3">
    <source>
        <dbReference type="ARBA" id="ARBA00023239"/>
    </source>
</evidence>
<dbReference type="GO" id="GO:0034477">
    <property type="term" value="P:U6 snRNA 3'-end processing"/>
    <property type="evidence" value="ECO:0007669"/>
    <property type="project" value="InterPro"/>
</dbReference>
<dbReference type="EMBL" id="BPWL01000011">
    <property type="protein sequence ID" value="GJJ15709.1"/>
    <property type="molecule type" value="Genomic_DNA"/>
</dbReference>
<accession>A0AAV5ARE5</accession>
<evidence type="ECO:0000256" key="2">
    <source>
        <dbReference type="ARBA" id="ARBA00022801"/>
    </source>
</evidence>
<dbReference type="InterPro" id="IPR027521">
    <property type="entry name" value="Usb1"/>
</dbReference>
<feature type="region of interest" description="Disordered" evidence="7">
    <location>
        <begin position="1"/>
        <end position="42"/>
    </location>
</feature>
<dbReference type="Pfam" id="PF09749">
    <property type="entry name" value="HVSL"/>
    <property type="match status" value="1"/>
</dbReference>
<dbReference type="GO" id="GO:0000175">
    <property type="term" value="F:3'-5'-RNA exonuclease activity"/>
    <property type="evidence" value="ECO:0007669"/>
    <property type="project" value="TreeGrafter"/>
</dbReference>
<evidence type="ECO:0000256" key="1">
    <source>
        <dbReference type="ARBA" id="ARBA00022722"/>
    </source>
</evidence>
<dbReference type="Gene3D" id="3.90.1140.10">
    <property type="entry name" value="Cyclic phosphodiesterase"/>
    <property type="match status" value="1"/>
</dbReference>
<dbReference type="GO" id="GO:0005634">
    <property type="term" value="C:nucleus"/>
    <property type="evidence" value="ECO:0007669"/>
    <property type="project" value="TreeGrafter"/>
</dbReference>
<evidence type="ECO:0000313" key="9">
    <source>
        <dbReference type="Proteomes" id="UP001050691"/>
    </source>
</evidence>
<dbReference type="Proteomes" id="UP001050691">
    <property type="component" value="Unassembled WGS sequence"/>
</dbReference>
<protein>
    <recommendedName>
        <fullName evidence="5">U6 snRNA phosphodiesterase 1</fullName>
    </recommendedName>
    <alternativeName>
        <fullName evidence="6">3'-5' RNA exonuclease USB1</fullName>
    </alternativeName>
</protein>
<name>A0AAV5ARE5_9AGAM</name>
<evidence type="ECO:0000256" key="7">
    <source>
        <dbReference type="SAM" id="MobiDB-lite"/>
    </source>
</evidence>
<evidence type="ECO:0000313" key="8">
    <source>
        <dbReference type="EMBL" id="GJJ15709.1"/>
    </source>
</evidence>
<proteinExistence type="predicted"/>
<sequence>MDQLADYASSEEEDQTTTQPSTKKRSASPNQGAPDRKKRKLPALLSNLISPEPIDDPSKHQGRIRSHPHVEGQFASYIYVPINIGVDGVKDILKVVKKALGLVMKSEPLIHPIIEDFESSKCMALHISLSRPVYLFHHQREILRRAVKAVASSQSSFPASFANFTTFENDEKTRAFIAMEIGAGHSELRRLVESITPTLRSLYQKEYYPQPRFHASIAWALLNTQSGKTVTTTTAPPILSDAEVPIDNNNNTDFPSLPNIPNELITSLNDVMGKQLNRITFDVSEMEVRIGKQTTTYPLRLAC</sequence>
<keyword evidence="3" id="KW-0456">Lyase</keyword>
<organism evidence="8 9">
    <name type="scientific">Clathrus columnatus</name>
    <dbReference type="NCBI Taxonomy" id="1419009"/>
    <lineage>
        <taxon>Eukaryota</taxon>
        <taxon>Fungi</taxon>
        <taxon>Dikarya</taxon>
        <taxon>Basidiomycota</taxon>
        <taxon>Agaricomycotina</taxon>
        <taxon>Agaricomycetes</taxon>
        <taxon>Phallomycetidae</taxon>
        <taxon>Phallales</taxon>
        <taxon>Clathraceae</taxon>
        <taxon>Clathrus</taxon>
    </lineage>
</organism>
<keyword evidence="9" id="KW-1185">Reference proteome</keyword>
<dbReference type="PANTHER" id="PTHR13522:SF3">
    <property type="entry name" value="U6 SNRNA PHOSPHODIESTERASE 1"/>
    <property type="match status" value="1"/>
</dbReference>